<name>A0A7G9GB49_9FIRM</name>
<dbReference type="Proteomes" id="UP000515860">
    <property type="component" value="Chromosome"/>
</dbReference>
<accession>A0A7G9GB49</accession>
<organism evidence="1 2">
    <name type="scientific">Wansuia hejianensis</name>
    <dbReference type="NCBI Taxonomy" id="2763667"/>
    <lineage>
        <taxon>Bacteria</taxon>
        <taxon>Bacillati</taxon>
        <taxon>Bacillota</taxon>
        <taxon>Clostridia</taxon>
        <taxon>Lachnospirales</taxon>
        <taxon>Lachnospiraceae</taxon>
        <taxon>Wansuia</taxon>
    </lineage>
</organism>
<dbReference type="AlphaFoldDB" id="A0A7G9GB49"/>
<gene>
    <name evidence="1" type="ORF">H9Q79_14220</name>
</gene>
<dbReference type="KEGG" id="whj:H9Q79_14220"/>
<sequence>MRKISKMYQWSKGADYRNVCKWCRNLVKVKQRQRTAYKCRIYGVTETPETDWQPQHIACKAFNLDYQGVPVIQGGQRKKAAEDIEGQLSIADIPGVMPESKYKTYRCDPSAM</sequence>
<protein>
    <submittedName>
        <fullName evidence="1">Uncharacterized protein</fullName>
    </submittedName>
</protein>
<reference evidence="1 2" key="1">
    <citation type="submission" date="2020-08" db="EMBL/GenBank/DDBJ databases">
        <authorList>
            <person name="Liu C."/>
            <person name="Sun Q."/>
        </authorList>
    </citation>
    <scope>NUCLEOTIDE SEQUENCE [LARGE SCALE GENOMIC DNA]</scope>
    <source>
        <strain evidence="1 2">NSJ-29</strain>
    </source>
</reference>
<proteinExistence type="predicted"/>
<dbReference type="RefSeq" id="WP_147371491.1">
    <property type="nucleotide sequence ID" value="NZ_CP060635.1"/>
</dbReference>
<keyword evidence="2" id="KW-1185">Reference proteome</keyword>
<evidence type="ECO:0000313" key="1">
    <source>
        <dbReference type="EMBL" id="QNM08031.1"/>
    </source>
</evidence>
<evidence type="ECO:0000313" key="2">
    <source>
        <dbReference type="Proteomes" id="UP000515860"/>
    </source>
</evidence>
<dbReference type="EMBL" id="CP060635">
    <property type="protein sequence ID" value="QNM08031.1"/>
    <property type="molecule type" value="Genomic_DNA"/>
</dbReference>